<gene>
    <name evidence="2" type="ORF">J0A68_08930</name>
</gene>
<feature type="domain" description="Cyclic nucleotide-binding" evidence="1">
    <location>
        <begin position="11"/>
        <end position="121"/>
    </location>
</feature>
<sequence length="191" mass="22453">MAQALVDHIGKFITLDPEAQIRIPEFFERLQVQKKDILLPANRICDRLFFVAGGCVHAYFTDQHGVEKSIQFALENWWISDFQAFYRQKATENTIQAVEDSEVWSITRTSYSALLSEHPEMESYFRQMYEIGYGAAITRIKFLFNYSKEEIFYSFSEQFPHFVSRVPQYVLATYLGLTPEYLSKLRAKRRS</sequence>
<evidence type="ECO:0000259" key="1">
    <source>
        <dbReference type="PROSITE" id="PS50042"/>
    </source>
</evidence>
<dbReference type="InterPro" id="IPR014710">
    <property type="entry name" value="RmlC-like_jellyroll"/>
</dbReference>
<dbReference type="Proteomes" id="UP000664317">
    <property type="component" value="Unassembled WGS sequence"/>
</dbReference>
<name>A0ABS3C1T6_9BACT</name>
<protein>
    <submittedName>
        <fullName evidence="2">Crp/Fnr family transcriptional regulator</fullName>
    </submittedName>
</protein>
<dbReference type="RefSeq" id="WP_206577862.1">
    <property type="nucleotide sequence ID" value="NZ_JAFKCT010000003.1"/>
</dbReference>
<dbReference type="PROSITE" id="PS50042">
    <property type="entry name" value="CNMP_BINDING_3"/>
    <property type="match status" value="1"/>
</dbReference>
<evidence type="ECO:0000313" key="2">
    <source>
        <dbReference type="EMBL" id="MBN7811078.1"/>
    </source>
</evidence>
<dbReference type="InterPro" id="IPR018490">
    <property type="entry name" value="cNMP-bd_dom_sf"/>
</dbReference>
<dbReference type="EMBL" id="JAFKCT010000003">
    <property type="protein sequence ID" value="MBN7811078.1"/>
    <property type="molecule type" value="Genomic_DNA"/>
</dbReference>
<evidence type="ECO:0000313" key="3">
    <source>
        <dbReference type="Proteomes" id="UP000664317"/>
    </source>
</evidence>
<accession>A0ABS3C1T6</accession>
<reference evidence="2 3" key="1">
    <citation type="submission" date="2021-03" db="EMBL/GenBank/DDBJ databases">
        <title>novel species isolated from a fishpond in China.</title>
        <authorList>
            <person name="Lu H."/>
            <person name="Cai Z."/>
        </authorList>
    </citation>
    <scope>NUCLEOTIDE SEQUENCE [LARGE SCALE GENOMIC DNA]</scope>
    <source>
        <strain evidence="2 3">H41</strain>
    </source>
</reference>
<dbReference type="CDD" id="cd00038">
    <property type="entry name" value="CAP_ED"/>
    <property type="match status" value="1"/>
</dbReference>
<dbReference type="InterPro" id="IPR000595">
    <property type="entry name" value="cNMP-bd_dom"/>
</dbReference>
<proteinExistence type="predicted"/>
<dbReference type="SUPFAM" id="SSF51206">
    <property type="entry name" value="cAMP-binding domain-like"/>
    <property type="match status" value="1"/>
</dbReference>
<comment type="caution">
    <text evidence="2">The sequence shown here is derived from an EMBL/GenBank/DDBJ whole genome shotgun (WGS) entry which is preliminary data.</text>
</comment>
<dbReference type="Pfam" id="PF00027">
    <property type="entry name" value="cNMP_binding"/>
    <property type="match status" value="1"/>
</dbReference>
<keyword evidence="3" id="KW-1185">Reference proteome</keyword>
<dbReference type="Gene3D" id="2.60.120.10">
    <property type="entry name" value="Jelly Rolls"/>
    <property type="match status" value="1"/>
</dbReference>
<organism evidence="2 3">
    <name type="scientific">Algoriphagus oliviformis</name>
    <dbReference type="NCBI Taxonomy" id="2811231"/>
    <lineage>
        <taxon>Bacteria</taxon>
        <taxon>Pseudomonadati</taxon>
        <taxon>Bacteroidota</taxon>
        <taxon>Cytophagia</taxon>
        <taxon>Cytophagales</taxon>
        <taxon>Cyclobacteriaceae</taxon>
        <taxon>Algoriphagus</taxon>
    </lineage>
</organism>